<dbReference type="EMBL" id="QBMN01000048">
    <property type="protein sequence ID" value="PZO42451.1"/>
    <property type="molecule type" value="Genomic_DNA"/>
</dbReference>
<comment type="caution">
    <text evidence="2">The sequence shown here is derived from an EMBL/GenBank/DDBJ whole genome shotgun (WGS) entry which is preliminary data.</text>
</comment>
<gene>
    <name evidence="2" type="ORF">DCF17_08810</name>
</gene>
<dbReference type="PANTHER" id="PTHR16128">
    <property type="entry name" value="FAD/NAD(P)-BINDING OXIDOREDUCTASE FAMILY PROTEIN"/>
    <property type="match status" value="1"/>
</dbReference>
<feature type="domain" description="Amine oxidase" evidence="1">
    <location>
        <begin position="105"/>
        <end position="355"/>
    </location>
</feature>
<evidence type="ECO:0000313" key="3">
    <source>
        <dbReference type="Proteomes" id="UP000249081"/>
    </source>
</evidence>
<dbReference type="AlphaFoldDB" id="A0A2W4Y4R9"/>
<dbReference type="SUPFAM" id="SSF51905">
    <property type="entry name" value="FAD/NAD(P)-binding domain"/>
    <property type="match status" value="1"/>
</dbReference>
<dbReference type="Gene3D" id="3.50.50.60">
    <property type="entry name" value="FAD/NAD(P)-binding domain"/>
    <property type="match status" value="1"/>
</dbReference>
<organism evidence="2 3">
    <name type="scientific">Shackletoniella antarctica</name>
    <dbReference type="NCBI Taxonomy" id="268115"/>
    <lineage>
        <taxon>Bacteria</taxon>
        <taxon>Bacillati</taxon>
        <taxon>Cyanobacteriota</taxon>
        <taxon>Cyanophyceae</taxon>
        <taxon>Oculatellales</taxon>
        <taxon>Oculatellaceae</taxon>
        <taxon>Shackletoniella</taxon>
    </lineage>
</organism>
<sequence>MEDVVVIGAGLSGLTAARQLHQSGYRVLVVDKSRGLGGRLATRRLTRPLGTTAIDHGCRYLEPFNDASLSPMSLLLAAGVLQLWQPETFSLEADGALRVAAPGTLYAAPQGISAVAKALAPGLTIQRHWRATTLTPLSQGWRIAGEPLGAGSQDASDLAQPSPIKARAVVVAIPAPQAAALIAAAAQQHEGLSEMVQQLETVEFEAVITAMAGYSPHQSTSLAAQNVPGGWMVTGDNHPILRWLALDSSKRTDSKEPVVVVHSSAAFAASNIDRSDLEEVGQALLKTAAEHLGPWLKTPESMQVHRWRYGFVSKPLNSLLLASPALPNLVGCGDWCRGGNAEGAIASGHQAAKLIAQALE</sequence>
<dbReference type="PANTHER" id="PTHR16128:SF5">
    <property type="entry name" value="FAD_NAD(P)-BINDING OXIDOREDUCTASE FAMILY PROTEIN"/>
    <property type="match status" value="1"/>
</dbReference>
<dbReference type="Proteomes" id="UP000249081">
    <property type="component" value="Unassembled WGS sequence"/>
</dbReference>
<dbReference type="Pfam" id="PF13450">
    <property type="entry name" value="NAD_binding_8"/>
    <property type="match status" value="1"/>
</dbReference>
<protein>
    <submittedName>
        <fullName evidence="2">FAD-dependent oxidoreductase</fullName>
    </submittedName>
</protein>
<reference evidence="2 3" key="2">
    <citation type="submission" date="2018-06" db="EMBL/GenBank/DDBJ databases">
        <title>Metagenomic assembly of (sub)arctic Cyanobacteria and their associated microbiome from non-axenic cultures.</title>
        <authorList>
            <person name="Baurain D."/>
        </authorList>
    </citation>
    <scope>NUCLEOTIDE SEQUENCE [LARGE SCALE GENOMIC DNA]</scope>
    <source>
        <strain evidence="2">ULC041bin1</strain>
    </source>
</reference>
<proteinExistence type="predicted"/>
<accession>A0A2W4Y4R9</accession>
<dbReference type="InterPro" id="IPR036188">
    <property type="entry name" value="FAD/NAD-bd_sf"/>
</dbReference>
<evidence type="ECO:0000259" key="1">
    <source>
        <dbReference type="Pfam" id="PF01593"/>
    </source>
</evidence>
<dbReference type="GO" id="GO:0016491">
    <property type="term" value="F:oxidoreductase activity"/>
    <property type="evidence" value="ECO:0007669"/>
    <property type="project" value="InterPro"/>
</dbReference>
<dbReference type="Pfam" id="PF01593">
    <property type="entry name" value="Amino_oxidase"/>
    <property type="match status" value="1"/>
</dbReference>
<name>A0A2W4Y4R9_9CYAN</name>
<dbReference type="Gene3D" id="3.90.660.10">
    <property type="match status" value="1"/>
</dbReference>
<evidence type="ECO:0000313" key="2">
    <source>
        <dbReference type="EMBL" id="PZO42451.1"/>
    </source>
</evidence>
<reference evidence="3" key="1">
    <citation type="submission" date="2018-04" db="EMBL/GenBank/DDBJ databases">
        <authorList>
            <person name="Cornet L."/>
        </authorList>
    </citation>
    <scope>NUCLEOTIDE SEQUENCE [LARGE SCALE GENOMIC DNA]</scope>
</reference>
<dbReference type="InterPro" id="IPR002937">
    <property type="entry name" value="Amino_oxidase"/>
</dbReference>